<evidence type="ECO:0000313" key="1">
    <source>
        <dbReference type="EMBL" id="JAG12305.1"/>
    </source>
</evidence>
<gene>
    <name evidence="1" type="ORF">CM83_19102</name>
    <name evidence="2" type="ORF">g.10531</name>
</gene>
<dbReference type="EMBL" id="GDHC01002763">
    <property type="protein sequence ID" value="JAQ15866.1"/>
    <property type="molecule type" value="Transcribed_RNA"/>
</dbReference>
<organism evidence="1">
    <name type="scientific">Lygus hesperus</name>
    <name type="common">Western plant bug</name>
    <dbReference type="NCBI Taxonomy" id="30085"/>
    <lineage>
        <taxon>Eukaryota</taxon>
        <taxon>Metazoa</taxon>
        <taxon>Ecdysozoa</taxon>
        <taxon>Arthropoda</taxon>
        <taxon>Hexapoda</taxon>
        <taxon>Insecta</taxon>
        <taxon>Pterygota</taxon>
        <taxon>Neoptera</taxon>
        <taxon>Paraneoptera</taxon>
        <taxon>Hemiptera</taxon>
        <taxon>Heteroptera</taxon>
        <taxon>Panheteroptera</taxon>
        <taxon>Cimicomorpha</taxon>
        <taxon>Miridae</taxon>
        <taxon>Mirini</taxon>
        <taxon>Lygus</taxon>
    </lineage>
</organism>
<dbReference type="AlphaFoldDB" id="A0A0A9X5C9"/>
<reference evidence="1" key="1">
    <citation type="journal article" date="2014" name="PLoS ONE">
        <title>Transcriptome-Based Identification of ABC Transporters in the Western Tarnished Plant Bug Lygus hesperus.</title>
        <authorList>
            <person name="Hull J.J."/>
            <person name="Chaney K."/>
            <person name="Geib S.M."/>
            <person name="Fabrick J.A."/>
            <person name="Brent C.S."/>
            <person name="Walsh D."/>
            <person name="Lavine L.C."/>
        </authorList>
    </citation>
    <scope>NUCLEOTIDE SEQUENCE</scope>
</reference>
<sequence length="164" mass="17625">MRHGAQLFVPACTNSTTTASAAMMKVDNATNTYHRVDDGVDEDVILQSKDNLPLDLQHVLSSHNNSASNNNSNNSHNIVISDVSNASSGNSCNAPMNIAEREENKSTPHIFAPCVSFLSSPNSGTNGVVGETQHKSHSSDVHENTTIDQTHAIIYEISSKLQHS</sequence>
<dbReference type="EMBL" id="GBHO01031299">
    <property type="protein sequence ID" value="JAG12305.1"/>
    <property type="molecule type" value="Transcribed_RNA"/>
</dbReference>
<reference evidence="2" key="3">
    <citation type="journal article" date="2016" name="Gigascience">
        <title>De novo construction of an expanded transcriptome assembly for the western tarnished plant bug, Lygus hesperus.</title>
        <authorList>
            <person name="Tassone E.E."/>
            <person name="Geib S.M."/>
            <person name="Hall B."/>
            <person name="Fabrick J.A."/>
            <person name="Brent C.S."/>
            <person name="Hull J.J."/>
        </authorList>
    </citation>
    <scope>NUCLEOTIDE SEQUENCE</scope>
</reference>
<name>A0A0A9X5C9_LYGHE</name>
<evidence type="ECO:0000313" key="2">
    <source>
        <dbReference type="EMBL" id="JAQ15866.1"/>
    </source>
</evidence>
<proteinExistence type="predicted"/>
<accession>A0A0A9X5C9</accession>
<protein>
    <submittedName>
        <fullName evidence="1">Uncharacterized protein</fullName>
    </submittedName>
</protein>
<reference evidence="1" key="2">
    <citation type="submission" date="2014-07" db="EMBL/GenBank/DDBJ databases">
        <authorList>
            <person name="Hull J."/>
        </authorList>
    </citation>
    <scope>NUCLEOTIDE SEQUENCE</scope>
</reference>